<dbReference type="AlphaFoldDB" id="A0A1G7JLQ4"/>
<dbReference type="RefSeq" id="WP_091154041.1">
    <property type="nucleotide sequence ID" value="NZ_FNAI01000015.1"/>
</dbReference>
<dbReference type="InterPro" id="IPR006016">
    <property type="entry name" value="UspA"/>
</dbReference>
<dbReference type="Pfam" id="PF00582">
    <property type="entry name" value="Usp"/>
    <property type="match status" value="1"/>
</dbReference>
<proteinExistence type="inferred from homology"/>
<dbReference type="GO" id="GO:0005737">
    <property type="term" value="C:cytoplasm"/>
    <property type="evidence" value="ECO:0007669"/>
    <property type="project" value="UniProtKB-SubCell"/>
</dbReference>
<dbReference type="PANTHER" id="PTHR46268:SF23">
    <property type="entry name" value="UNIVERSAL STRESS PROTEIN A-RELATED"/>
    <property type="match status" value="1"/>
</dbReference>
<accession>A0A1G7JLQ4</accession>
<comment type="similarity">
    <text evidence="2">Belongs to the universal stress protein A family.</text>
</comment>
<dbReference type="PANTHER" id="PTHR46268">
    <property type="entry name" value="STRESS RESPONSE PROTEIN NHAX"/>
    <property type="match status" value="1"/>
</dbReference>
<dbReference type="OrthoDB" id="9788959at2"/>
<reference evidence="6 7" key="1">
    <citation type="submission" date="2016-10" db="EMBL/GenBank/DDBJ databases">
        <authorList>
            <person name="de Groot N.N."/>
        </authorList>
    </citation>
    <scope>NUCLEOTIDE SEQUENCE [LARGE SCALE GENOMIC DNA]</scope>
    <source>
        <strain evidence="6 7">47C3B</strain>
    </source>
</reference>
<protein>
    <submittedName>
        <fullName evidence="6">Nucleotide-binding universal stress protein, UspA family</fullName>
    </submittedName>
</protein>
<evidence type="ECO:0000256" key="3">
    <source>
        <dbReference type="ARBA" id="ARBA00011738"/>
    </source>
</evidence>
<sequence length="270" mass="29081">MKTIIAATDFSALAENAVDYAAAIAQRYQARLVLFNAFTIPVPAANGLLTVADFDGLQSDNQDRLKKRAEQIAEIYAIGVNYESSYAIIPEELENLLVKYEAELVVMGMEPDSLKQDLLGNTTTAVIGKLNCPVLAVPEGARFDGLKKIIFACDMLHGLPADLLPRIKAMAIAFKADLEVFFVAEKTSGPDTGAGDSEVIAAALEGIAYAYKQIRSDAVIGEIRQEIVATEADLLIMVPKTYGFWSSVVHRSKTRAMASGLTIPLLAIPA</sequence>
<evidence type="ECO:0000313" key="6">
    <source>
        <dbReference type="EMBL" id="SDF25890.1"/>
    </source>
</evidence>
<dbReference type="PRINTS" id="PR01438">
    <property type="entry name" value="UNVRSLSTRESS"/>
</dbReference>
<evidence type="ECO:0000256" key="4">
    <source>
        <dbReference type="ARBA" id="ARBA00022490"/>
    </source>
</evidence>
<evidence type="ECO:0000313" key="7">
    <source>
        <dbReference type="Proteomes" id="UP000199072"/>
    </source>
</evidence>
<dbReference type="EMBL" id="FNAI01000015">
    <property type="protein sequence ID" value="SDF25890.1"/>
    <property type="molecule type" value="Genomic_DNA"/>
</dbReference>
<name>A0A1G7JLQ4_9SPHI</name>
<comment type="subunit">
    <text evidence="3">Homodimer.</text>
</comment>
<evidence type="ECO:0000259" key="5">
    <source>
        <dbReference type="Pfam" id="PF00582"/>
    </source>
</evidence>
<keyword evidence="7" id="KW-1185">Reference proteome</keyword>
<dbReference type="SUPFAM" id="SSF52402">
    <property type="entry name" value="Adenine nucleotide alpha hydrolases-like"/>
    <property type="match status" value="2"/>
</dbReference>
<dbReference type="Gene3D" id="3.40.50.12370">
    <property type="match status" value="1"/>
</dbReference>
<comment type="subcellular location">
    <subcellularLocation>
        <location evidence="1">Cytoplasm</location>
    </subcellularLocation>
</comment>
<dbReference type="Proteomes" id="UP000199072">
    <property type="component" value="Unassembled WGS sequence"/>
</dbReference>
<evidence type="ECO:0000256" key="2">
    <source>
        <dbReference type="ARBA" id="ARBA00008791"/>
    </source>
</evidence>
<feature type="domain" description="UspA" evidence="5">
    <location>
        <begin position="1"/>
        <end position="138"/>
    </location>
</feature>
<gene>
    <name evidence="6" type="ORF">SAMN05216464_11534</name>
</gene>
<keyword evidence="4" id="KW-0963">Cytoplasm</keyword>
<dbReference type="STRING" id="1391627.SAMN05216464_11534"/>
<dbReference type="CDD" id="cd00293">
    <property type="entry name" value="USP-like"/>
    <property type="match status" value="1"/>
</dbReference>
<dbReference type="InterPro" id="IPR006015">
    <property type="entry name" value="Universal_stress_UspA"/>
</dbReference>
<evidence type="ECO:0000256" key="1">
    <source>
        <dbReference type="ARBA" id="ARBA00004496"/>
    </source>
</evidence>
<organism evidence="6 7">
    <name type="scientific">Mucilaginibacter pineti</name>
    <dbReference type="NCBI Taxonomy" id="1391627"/>
    <lineage>
        <taxon>Bacteria</taxon>
        <taxon>Pseudomonadati</taxon>
        <taxon>Bacteroidota</taxon>
        <taxon>Sphingobacteriia</taxon>
        <taxon>Sphingobacteriales</taxon>
        <taxon>Sphingobacteriaceae</taxon>
        <taxon>Mucilaginibacter</taxon>
    </lineage>
</organism>